<feature type="region of interest" description="Disordered" evidence="1">
    <location>
        <begin position="24"/>
        <end position="97"/>
    </location>
</feature>
<reference evidence="2 3" key="1">
    <citation type="journal article" date="2011" name="PLoS Genet.">
        <title>Finished genome of the fungal wheat pathogen Mycosphaerella graminicola reveals dispensome structure, chromosome plasticity, and stealth pathogenesis.</title>
        <authorList>
            <person name="Goodwin S.B."/>
            <person name="Ben M'barek S."/>
            <person name="Dhillon B."/>
            <person name="Wittenberg A.H.J."/>
            <person name="Crane C.F."/>
            <person name="Hane J.K."/>
            <person name="Foster A.J."/>
            <person name="Van der Lee T.A.J."/>
            <person name="Grimwood J."/>
            <person name="Aerts A."/>
            <person name="Antoniw J."/>
            <person name="Bailey A."/>
            <person name="Bluhm B."/>
            <person name="Bowler J."/>
            <person name="Bristow J."/>
            <person name="van der Burgt A."/>
            <person name="Canto-Canche B."/>
            <person name="Churchill A.C.L."/>
            <person name="Conde-Ferraez L."/>
            <person name="Cools H.J."/>
            <person name="Coutinho P.M."/>
            <person name="Csukai M."/>
            <person name="Dehal P."/>
            <person name="De Wit P."/>
            <person name="Donzelli B."/>
            <person name="van de Geest H.C."/>
            <person name="van Ham R.C.H.J."/>
            <person name="Hammond-Kosack K.E."/>
            <person name="Henrissat B."/>
            <person name="Kilian A."/>
            <person name="Kobayashi A.K."/>
            <person name="Koopmann E."/>
            <person name="Kourmpetis Y."/>
            <person name="Kuzniar A."/>
            <person name="Lindquist E."/>
            <person name="Lombard V."/>
            <person name="Maliepaard C."/>
            <person name="Martins N."/>
            <person name="Mehrabi R."/>
            <person name="Nap J.P.H."/>
            <person name="Ponomarenko A."/>
            <person name="Rudd J.J."/>
            <person name="Salamov A."/>
            <person name="Schmutz J."/>
            <person name="Schouten H.J."/>
            <person name="Shapiro H."/>
            <person name="Stergiopoulos I."/>
            <person name="Torriani S.F.F."/>
            <person name="Tu H."/>
            <person name="de Vries R.P."/>
            <person name="Waalwijk C."/>
            <person name="Ware S.B."/>
            <person name="Wiebenga A."/>
            <person name="Zwiers L.-H."/>
            <person name="Oliver R.P."/>
            <person name="Grigoriev I.V."/>
            <person name="Kema G.H.J."/>
        </authorList>
    </citation>
    <scope>NUCLEOTIDE SEQUENCE [LARGE SCALE GENOMIC DNA]</scope>
    <source>
        <strain evidence="3">CBS 115943 / IPO323</strain>
    </source>
</reference>
<proteinExistence type="predicted"/>
<accession>F9XPK6</accession>
<sequence length="349" mass="40352">MTRAHFDKLLDTKTPNMKARVEKMRAAINTPQIRAKTDEDSSEDEEDELDNLLNSHDEERDVTPTPVHPHQVTTPTATPLRPLRVSSSIPPQPEFRGRTPYRALIADKKQQQRAPSPVASVLSEFGTTHKHKKVMFEKPDKWHRDKDKDTMLFTEWKQKINKHFQYESSHYTNMEHCIDACVAQTSGLAWKKLQPRVNTSGFKSVAEVLELLTVFYGKHYKDSYIQRKFWSLKLAENGDLDDFLSEFDECAMYVDQNPEQEAYHLTRAVKNSRFGQYLIRRSFTTAEEMKSYLRRIDIDLNRQKANDPSAAASGNRGGSRTRNNKAKDKSQPERSLLSSMNYSMTKAYD</sequence>
<name>F9XPK6_ZYMTI</name>
<protein>
    <recommendedName>
        <fullName evidence="4">Retrotransposon gag domain-containing protein</fullName>
    </recommendedName>
</protein>
<evidence type="ECO:0000313" key="3">
    <source>
        <dbReference type="Proteomes" id="UP000008062"/>
    </source>
</evidence>
<dbReference type="KEGG" id="ztr:MYCGRDRAFT_97243"/>
<dbReference type="EMBL" id="CM001208">
    <property type="protein sequence ID" value="EGP82483.1"/>
    <property type="molecule type" value="Genomic_DNA"/>
</dbReference>
<evidence type="ECO:0008006" key="4">
    <source>
        <dbReference type="Google" id="ProtNLM"/>
    </source>
</evidence>
<dbReference type="Proteomes" id="UP000008062">
    <property type="component" value="Chromosome 13"/>
</dbReference>
<keyword evidence="3" id="KW-1185">Reference proteome</keyword>
<dbReference type="VEuPathDB" id="FungiDB:ZTRI_13.4"/>
<feature type="region of interest" description="Disordered" evidence="1">
    <location>
        <begin position="304"/>
        <end position="349"/>
    </location>
</feature>
<dbReference type="HOGENOM" id="CLU_795016_0_0_1"/>
<feature type="compositionally biased region" description="Polar residues" evidence="1">
    <location>
        <begin position="336"/>
        <end position="349"/>
    </location>
</feature>
<gene>
    <name evidence="2" type="ORF">MYCGRDRAFT_97243</name>
</gene>
<evidence type="ECO:0000313" key="2">
    <source>
        <dbReference type="EMBL" id="EGP82483.1"/>
    </source>
</evidence>
<dbReference type="AlphaFoldDB" id="F9XPK6"/>
<evidence type="ECO:0000256" key="1">
    <source>
        <dbReference type="SAM" id="MobiDB-lite"/>
    </source>
</evidence>
<dbReference type="GeneID" id="13401468"/>
<dbReference type="RefSeq" id="XP_003847507.1">
    <property type="nucleotide sequence ID" value="XM_003847459.1"/>
</dbReference>
<feature type="compositionally biased region" description="Low complexity" evidence="1">
    <location>
        <begin position="63"/>
        <end position="84"/>
    </location>
</feature>
<feature type="compositionally biased region" description="Acidic residues" evidence="1">
    <location>
        <begin position="40"/>
        <end position="50"/>
    </location>
</feature>
<dbReference type="InParanoid" id="F9XPK6"/>
<organism evidence="2 3">
    <name type="scientific">Zymoseptoria tritici (strain CBS 115943 / IPO323)</name>
    <name type="common">Speckled leaf blotch fungus</name>
    <name type="synonym">Septoria tritici</name>
    <dbReference type="NCBI Taxonomy" id="336722"/>
    <lineage>
        <taxon>Eukaryota</taxon>
        <taxon>Fungi</taxon>
        <taxon>Dikarya</taxon>
        <taxon>Ascomycota</taxon>
        <taxon>Pezizomycotina</taxon>
        <taxon>Dothideomycetes</taxon>
        <taxon>Dothideomycetidae</taxon>
        <taxon>Mycosphaerellales</taxon>
        <taxon>Mycosphaerellaceae</taxon>
        <taxon>Zymoseptoria</taxon>
    </lineage>
</organism>